<keyword evidence="1" id="KW-0472">Membrane</keyword>
<evidence type="ECO:0000313" key="4">
    <source>
        <dbReference type="Proteomes" id="UP000634206"/>
    </source>
</evidence>
<evidence type="ECO:0000256" key="2">
    <source>
        <dbReference type="SAM" id="SignalP"/>
    </source>
</evidence>
<sequence>MKVALLLLLLCGGLQAHVVEQLFADFSRSEKSWSLKLRFDAGLALPEMRQDKNTPQPKRAWLLSRTPSQLADMKRETEQYLHTYLQPSWVFSEGGKIERLAFDCSFPAWQTSPPSFTPRFTDTGCAYYDVIITGNIPAEAGELRLFIPDGNHPDLAIGFDNGTILTAYPRKSLTLINRSNTAPTESDSFLNFLDYGYRHVIPEGWDHVLFILALVCLTFAWKPLLSQSLIFTVGHTITLGLVVTGTVSTPDDNWMKWIEVLIAATILYVAVENILSQKVRAHRLLMIFVFGLIHGLGFASVLGDKIRAATDITLPLTAANLGVELGQITVIGVTLLALYWAREKKFFPTLLKGLSAIIALTASYWVIERVLG</sequence>
<feature type="transmembrane region" description="Helical" evidence="1">
    <location>
        <begin position="204"/>
        <end position="221"/>
    </location>
</feature>
<feature type="transmembrane region" description="Helical" evidence="1">
    <location>
        <begin position="283"/>
        <end position="302"/>
    </location>
</feature>
<gene>
    <name evidence="3" type="ORF">JIN83_03870</name>
</gene>
<name>A0AAE2SBV9_9BACT</name>
<feature type="transmembrane region" description="Helical" evidence="1">
    <location>
        <begin position="254"/>
        <end position="271"/>
    </location>
</feature>
<accession>A0AAE2SBV9</accession>
<dbReference type="Proteomes" id="UP000634206">
    <property type="component" value="Unassembled WGS sequence"/>
</dbReference>
<feature type="transmembrane region" description="Helical" evidence="1">
    <location>
        <begin position="350"/>
        <end position="367"/>
    </location>
</feature>
<dbReference type="AlphaFoldDB" id="A0AAE2SBV9"/>
<keyword evidence="1" id="KW-0812">Transmembrane</keyword>
<keyword evidence="1" id="KW-1133">Transmembrane helix</keyword>
<dbReference type="RefSeq" id="WP_309488686.1">
    <property type="nucleotide sequence ID" value="NZ_JAENIG010000002.1"/>
</dbReference>
<feature type="signal peptide" evidence="2">
    <location>
        <begin position="1"/>
        <end position="16"/>
    </location>
</feature>
<feature type="transmembrane region" description="Helical" evidence="1">
    <location>
        <begin position="322"/>
        <end position="341"/>
    </location>
</feature>
<reference evidence="3" key="1">
    <citation type="submission" date="2021-01" db="EMBL/GenBank/DDBJ databases">
        <title>Modified the classification status of verrucomicrobia.</title>
        <authorList>
            <person name="Feng X."/>
        </authorList>
    </citation>
    <scope>NUCLEOTIDE SEQUENCE</scope>
    <source>
        <strain evidence="3">5K15</strain>
    </source>
</reference>
<comment type="caution">
    <text evidence="3">The sequence shown here is derived from an EMBL/GenBank/DDBJ whole genome shotgun (WGS) entry which is preliminary data.</text>
</comment>
<organism evidence="3 4">
    <name type="scientific">Oceaniferula flava</name>
    <dbReference type="NCBI Taxonomy" id="2800421"/>
    <lineage>
        <taxon>Bacteria</taxon>
        <taxon>Pseudomonadati</taxon>
        <taxon>Verrucomicrobiota</taxon>
        <taxon>Verrucomicrobiia</taxon>
        <taxon>Verrucomicrobiales</taxon>
        <taxon>Verrucomicrobiaceae</taxon>
        <taxon>Oceaniferula</taxon>
    </lineage>
</organism>
<feature type="transmembrane region" description="Helical" evidence="1">
    <location>
        <begin position="228"/>
        <end position="248"/>
    </location>
</feature>
<evidence type="ECO:0000256" key="1">
    <source>
        <dbReference type="SAM" id="Phobius"/>
    </source>
</evidence>
<evidence type="ECO:0000313" key="3">
    <source>
        <dbReference type="EMBL" id="MBK1854079.1"/>
    </source>
</evidence>
<keyword evidence="4" id="KW-1185">Reference proteome</keyword>
<dbReference type="EMBL" id="JAENIG010000002">
    <property type="protein sequence ID" value="MBK1854079.1"/>
    <property type="molecule type" value="Genomic_DNA"/>
</dbReference>
<dbReference type="Pfam" id="PF13795">
    <property type="entry name" value="HupE_UreJ_2"/>
    <property type="match status" value="1"/>
</dbReference>
<keyword evidence="2" id="KW-0732">Signal</keyword>
<protein>
    <submittedName>
        <fullName evidence="3">HupE/UreJ family protein</fullName>
    </submittedName>
</protein>
<dbReference type="InterPro" id="IPR032809">
    <property type="entry name" value="Put_HupE_UreJ"/>
</dbReference>
<feature type="chain" id="PRO_5042074216" evidence="2">
    <location>
        <begin position="17"/>
        <end position="372"/>
    </location>
</feature>
<proteinExistence type="predicted"/>